<organism evidence="1">
    <name type="scientific">Siphoviridae sp. ctOXk3</name>
    <dbReference type="NCBI Taxonomy" id="2827861"/>
    <lineage>
        <taxon>Viruses</taxon>
        <taxon>Duplodnaviria</taxon>
        <taxon>Heunggongvirae</taxon>
        <taxon>Uroviricota</taxon>
        <taxon>Caudoviricetes</taxon>
    </lineage>
</organism>
<dbReference type="EMBL" id="BK032706">
    <property type="protein sequence ID" value="DAF56071.1"/>
    <property type="molecule type" value="Genomic_DNA"/>
</dbReference>
<protein>
    <submittedName>
        <fullName evidence="1">Uncharacterized protein</fullName>
    </submittedName>
</protein>
<reference evidence="1" key="1">
    <citation type="journal article" date="2021" name="Proc. Natl. Acad. Sci. U.S.A.">
        <title>A Catalog of Tens of Thousands of Viruses from Human Metagenomes Reveals Hidden Associations with Chronic Diseases.</title>
        <authorList>
            <person name="Tisza M.J."/>
            <person name="Buck C.B."/>
        </authorList>
    </citation>
    <scope>NUCLEOTIDE SEQUENCE</scope>
    <source>
        <strain evidence="1">CtOXk3</strain>
    </source>
</reference>
<sequence>MPISMKLPQETSRFRANPYIAFRGKRGNNIV</sequence>
<evidence type="ECO:0000313" key="1">
    <source>
        <dbReference type="EMBL" id="DAF56071.1"/>
    </source>
</evidence>
<name>A0A8S5SZE8_9CAUD</name>
<proteinExistence type="predicted"/>
<accession>A0A8S5SZE8</accession>